<dbReference type="Proteomes" id="UP000295818">
    <property type="component" value="Unassembled WGS sequence"/>
</dbReference>
<name>A0ABY2B878_9ACTN</name>
<dbReference type="RefSeq" id="WP_132197770.1">
    <property type="nucleotide sequence ID" value="NZ_SLWM01000047.1"/>
</dbReference>
<comment type="caution">
    <text evidence="3">The sequence shown here is derived from an EMBL/GenBank/DDBJ whole genome shotgun (WGS) entry which is preliminary data.</text>
</comment>
<dbReference type="Pfam" id="PF00582">
    <property type="entry name" value="Usp"/>
    <property type="match status" value="2"/>
</dbReference>
<sequence>MTRRAVIYVGVDGSWRDTGALEWALQEAELRHEPLCAIHVIDEAVRGTPYWSPIVIDDTPTDLLKAVQSYLESSGRKLDHDTDLLVGPPEVKLADAAEGSTMLVVGRRGMGAFKRLLIGSTSEAAAHQATIPVVVVPNAWNRSEHSGPVILALDDSGENRTEIEFAVTAAERWQVPLRLVHVWDLPNLYSRDVVSTAATIAEWDEGARRYVDSVADEVRPDHPGLITQADVRRGHPVDGLIAAAQASDAQLLVVGGRRHHRVTSMLLGSVARGVLHHATCPVAVVHPA</sequence>
<accession>A0ABY2B878</accession>
<reference evidence="3 4" key="1">
    <citation type="journal article" date="2015" name="Stand. Genomic Sci.">
        <title>Genomic Encyclopedia of Bacterial and Archaeal Type Strains, Phase III: the genomes of soil and plant-associated and newly described type strains.</title>
        <authorList>
            <person name="Whitman W.B."/>
            <person name="Woyke T."/>
            <person name="Klenk H.P."/>
            <person name="Zhou Y."/>
            <person name="Lilburn T.G."/>
            <person name="Beck B.J."/>
            <person name="De Vos P."/>
            <person name="Vandamme P."/>
            <person name="Eisen J.A."/>
            <person name="Garrity G."/>
            <person name="Hugenholtz P."/>
            <person name="Kyrpides N.C."/>
        </authorList>
    </citation>
    <scope>NUCLEOTIDE SEQUENCE [LARGE SCALE GENOMIC DNA]</scope>
    <source>
        <strain evidence="3 4">VKM Ac-2538</strain>
    </source>
</reference>
<feature type="domain" description="UspA" evidence="2">
    <location>
        <begin position="7"/>
        <end position="137"/>
    </location>
</feature>
<dbReference type="Gene3D" id="3.40.50.620">
    <property type="entry name" value="HUPs"/>
    <property type="match status" value="2"/>
</dbReference>
<protein>
    <submittedName>
        <fullName evidence="3">Nucleotide-binding universal stress UspA family protein</fullName>
    </submittedName>
</protein>
<dbReference type="InterPro" id="IPR014729">
    <property type="entry name" value="Rossmann-like_a/b/a_fold"/>
</dbReference>
<dbReference type="InterPro" id="IPR006015">
    <property type="entry name" value="Universal_stress_UspA"/>
</dbReference>
<dbReference type="PANTHER" id="PTHR46268">
    <property type="entry name" value="STRESS RESPONSE PROTEIN NHAX"/>
    <property type="match status" value="1"/>
</dbReference>
<keyword evidence="4" id="KW-1185">Reference proteome</keyword>
<evidence type="ECO:0000313" key="3">
    <source>
        <dbReference type="EMBL" id="TCO08177.1"/>
    </source>
</evidence>
<dbReference type="SUPFAM" id="SSF52402">
    <property type="entry name" value="Adenine nucleotide alpha hydrolases-like"/>
    <property type="match status" value="2"/>
</dbReference>
<dbReference type="CDD" id="cd00293">
    <property type="entry name" value="USP-like"/>
    <property type="match status" value="1"/>
</dbReference>
<dbReference type="EMBL" id="SLWM01000047">
    <property type="protein sequence ID" value="TCO08177.1"/>
    <property type="molecule type" value="Genomic_DNA"/>
</dbReference>
<proteinExistence type="inferred from homology"/>
<feature type="domain" description="UspA" evidence="2">
    <location>
        <begin position="149"/>
        <end position="286"/>
    </location>
</feature>
<comment type="similarity">
    <text evidence="1">Belongs to the universal stress protein A family.</text>
</comment>
<dbReference type="InterPro" id="IPR006016">
    <property type="entry name" value="UspA"/>
</dbReference>
<organism evidence="3 4">
    <name type="scientific">Kribbella orskensis</name>
    <dbReference type="NCBI Taxonomy" id="2512216"/>
    <lineage>
        <taxon>Bacteria</taxon>
        <taxon>Bacillati</taxon>
        <taxon>Actinomycetota</taxon>
        <taxon>Actinomycetes</taxon>
        <taxon>Propionibacteriales</taxon>
        <taxon>Kribbellaceae</taxon>
        <taxon>Kribbella</taxon>
    </lineage>
</organism>
<gene>
    <name evidence="3" type="ORF">EV644_1477</name>
</gene>
<dbReference type="PRINTS" id="PR01438">
    <property type="entry name" value="UNVRSLSTRESS"/>
</dbReference>
<evidence type="ECO:0000313" key="4">
    <source>
        <dbReference type="Proteomes" id="UP000295818"/>
    </source>
</evidence>
<evidence type="ECO:0000256" key="1">
    <source>
        <dbReference type="ARBA" id="ARBA00008791"/>
    </source>
</evidence>
<dbReference type="PANTHER" id="PTHR46268:SF6">
    <property type="entry name" value="UNIVERSAL STRESS PROTEIN UP12"/>
    <property type="match status" value="1"/>
</dbReference>
<evidence type="ECO:0000259" key="2">
    <source>
        <dbReference type="Pfam" id="PF00582"/>
    </source>
</evidence>